<evidence type="ECO:0000313" key="6">
    <source>
        <dbReference type="EMBL" id="QIQ04078.1"/>
    </source>
</evidence>
<dbReference type="Proteomes" id="UP000501179">
    <property type="component" value="Chromosome"/>
</dbReference>
<keyword evidence="7" id="KW-1185">Reference proteome</keyword>
<keyword evidence="3" id="KW-0804">Transcription</keyword>
<dbReference type="InterPro" id="IPR001647">
    <property type="entry name" value="HTH_TetR"/>
</dbReference>
<name>A0A6G9H0M2_9ACTN</name>
<evidence type="ECO:0000259" key="5">
    <source>
        <dbReference type="PROSITE" id="PS50977"/>
    </source>
</evidence>
<dbReference type="RefSeq" id="WP_167031141.1">
    <property type="nucleotide sequence ID" value="NZ_CP050177.1"/>
</dbReference>
<dbReference type="PROSITE" id="PS01081">
    <property type="entry name" value="HTH_TETR_1"/>
    <property type="match status" value="1"/>
</dbReference>
<keyword evidence="1" id="KW-0805">Transcription regulation</keyword>
<reference evidence="6 7" key="1">
    <citation type="submission" date="2020-03" db="EMBL/GenBank/DDBJ databases">
        <title>A novel species.</title>
        <authorList>
            <person name="Gao J."/>
        </authorList>
    </citation>
    <scope>NUCLEOTIDE SEQUENCE [LARGE SCALE GENOMIC DNA]</scope>
    <source>
        <strain evidence="6 7">QMT-12</strain>
    </source>
</reference>
<organism evidence="6 7">
    <name type="scientific">Streptomyces liangshanensis</name>
    <dbReference type="NCBI Taxonomy" id="2717324"/>
    <lineage>
        <taxon>Bacteria</taxon>
        <taxon>Bacillati</taxon>
        <taxon>Actinomycetota</taxon>
        <taxon>Actinomycetes</taxon>
        <taxon>Kitasatosporales</taxon>
        <taxon>Streptomycetaceae</taxon>
        <taxon>Streptomyces</taxon>
    </lineage>
</organism>
<dbReference type="KEGG" id="slia:HA039_18745"/>
<dbReference type="SUPFAM" id="SSF46689">
    <property type="entry name" value="Homeodomain-like"/>
    <property type="match status" value="1"/>
</dbReference>
<evidence type="ECO:0000256" key="4">
    <source>
        <dbReference type="PROSITE-ProRule" id="PRU00335"/>
    </source>
</evidence>
<proteinExistence type="predicted"/>
<dbReference type="PANTHER" id="PTHR30055">
    <property type="entry name" value="HTH-TYPE TRANSCRIPTIONAL REGULATOR RUTR"/>
    <property type="match status" value="1"/>
</dbReference>
<evidence type="ECO:0000256" key="3">
    <source>
        <dbReference type="ARBA" id="ARBA00023163"/>
    </source>
</evidence>
<sequence>MHEHTPGLRERKKRRQYQVISDTAITLFLAKGFDRVSVAEIAAAAEVSKPTLFRYFPAKEDLALHRFADHEDESARVVAGRPGGTGPLQALLGHLLDGLVRRDPVTGLSDHPQVLAFHRLLYGTPSLVARMAGYQQRSEAALAAALGGGIEGALGAGQVIAVLRVLALENWRRVAAGESADDVYPDAVAAAELAFGRLRTGLPDEPGEAQ</sequence>
<dbReference type="GO" id="GO:0000976">
    <property type="term" value="F:transcription cis-regulatory region binding"/>
    <property type="evidence" value="ECO:0007669"/>
    <property type="project" value="TreeGrafter"/>
</dbReference>
<dbReference type="Pfam" id="PF00440">
    <property type="entry name" value="TetR_N"/>
    <property type="match status" value="1"/>
</dbReference>
<dbReference type="PROSITE" id="PS50977">
    <property type="entry name" value="HTH_TETR_2"/>
    <property type="match status" value="1"/>
</dbReference>
<feature type="domain" description="HTH tetR-type" evidence="5">
    <location>
        <begin position="14"/>
        <end position="74"/>
    </location>
</feature>
<evidence type="ECO:0000256" key="2">
    <source>
        <dbReference type="ARBA" id="ARBA00023125"/>
    </source>
</evidence>
<feature type="DNA-binding region" description="H-T-H motif" evidence="4">
    <location>
        <begin position="37"/>
        <end position="56"/>
    </location>
</feature>
<dbReference type="AlphaFoldDB" id="A0A6G9H0M2"/>
<accession>A0A6G9H0M2</accession>
<dbReference type="InterPro" id="IPR023772">
    <property type="entry name" value="DNA-bd_HTH_TetR-type_CS"/>
</dbReference>
<protein>
    <submittedName>
        <fullName evidence="6">TetR family transcriptional regulator</fullName>
    </submittedName>
</protein>
<dbReference type="InterPro" id="IPR050109">
    <property type="entry name" value="HTH-type_TetR-like_transc_reg"/>
</dbReference>
<gene>
    <name evidence="6" type="ORF">HA039_18745</name>
</gene>
<keyword evidence="2 4" id="KW-0238">DNA-binding</keyword>
<dbReference type="PANTHER" id="PTHR30055:SF234">
    <property type="entry name" value="HTH-TYPE TRANSCRIPTIONAL REGULATOR BETI"/>
    <property type="match status" value="1"/>
</dbReference>
<dbReference type="GO" id="GO:0003700">
    <property type="term" value="F:DNA-binding transcription factor activity"/>
    <property type="evidence" value="ECO:0007669"/>
    <property type="project" value="TreeGrafter"/>
</dbReference>
<dbReference type="PRINTS" id="PR00455">
    <property type="entry name" value="HTHTETR"/>
</dbReference>
<evidence type="ECO:0000256" key="1">
    <source>
        <dbReference type="ARBA" id="ARBA00023015"/>
    </source>
</evidence>
<evidence type="ECO:0000313" key="7">
    <source>
        <dbReference type="Proteomes" id="UP000501179"/>
    </source>
</evidence>
<dbReference type="EMBL" id="CP050177">
    <property type="protein sequence ID" value="QIQ04078.1"/>
    <property type="molecule type" value="Genomic_DNA"/>
</dbReference>
<dbReference type="InterPro" id="IPR009057">
    <property type="entry name" value="Homeodomain-like_sf"/>
</dbReference>
<dbReference type="Gene3D" id="1.10.357.10">
    <property type="entry name" value="Tetracycline Repressor, domain 2"/>
    <property type="match status" value="1"/>
</dbReference>